<comment type="similarity">
    <text evidence="2 6">Belongs to the peroxisomal membrane protein PXMP2/4 family.</text>
</comment>
<dbReference type="EMBL" id="HBHJ01029009">
    <property type="protein sequence ID" value="CAD9708211.1"/>
    <property type="molecule type" value="Transcribed_RNA"/>
</dbReference>
<comment type="subcellular location">
    <subcellularLocation>
        <location evidence="1">Membrane</location>
        <topology evidence="1">Multi-pass membrane protein</topology>
    </subcellularLocation>
</comment>
<evidence type="ECO:0000256" key="5">
    <source>
        <dbReference type="ARBA" id="ARBA00023136"/>
    </source>
</evidence>
<gene>
    <name evidence="8" type="ORF">RMAR1173_LOCUS19202</name>
</gene>
<feature type="transmembrane region" description="Helical" evidence="6">
    <location>
        <begin position="214"/>
        <end position="234"/>
    </location>
</feature>
<accession>A0A7S2WUE7</accession>
<dbReference type="PANTHER" id="PTHR11266">
    <property type="entry name" value="PEROXISOMAL MEMBRANE PROTEIN 2, PXMP2 MPV17"/>
    <property type="match status" value="1"/>
</dbReference>
<dbReference type="GO" id="GO:0005737">
    <property type="term" value="C:cytoplasm"/>
    <property type="evidence" value="ECO:0007669"/>
    <property type="project" value="TreeGrafter"/>
</dbReference>
<evidence type="ECO:0000256" key="4">
    <source>
        <dbReference type="ARBA" id="ARBA00022989"/>
    </source>
</evidence>
<keyword evidence="7" id="KW-0732">Signal</keyword>
<keyword evidence="4 6" id="KW-1133">Transmembrane helix</keyword>
<dbReference type="GO" id="GO:0016020">
    <property type="term" value="C:membrane"/>
    <property type="evidence" value="ECO:0007669"/>
    <property type="project" value="UniProtKB-SubCell"/>
</dbReference>
<keyword evidence="5 6" id="KW-0472">Membrane</keyword>
<evidence type="ECO:0000256" key="3">
    <source>
        <dbReference type="ARBA" id="ARBA00022692"/>
    </source>
</evidence>
<evidence type="ECO:0000256" key="7">
    <source>
        <dbReference type="SAM" id="SignalP"/>
    </source>
</evidence>
<feature type="transmembrane region" description="Helical" evidence="6">
    <location>
        <begin position="190"/>
        <end position="208"/>
    </location>
</feature>
<evidence type="ECO:0000313" key="8">
    <source>
        <dbReference type="EMBL" id="CAD9708211.1"/>
    </source>
</evidence>
<evidence type="ECO:0000256" key="2">
    <source>
        <dbReference type="ARBA" id="ARBA00006824"/>
    </source>
</evidence>
<dbReference type="AlphaFoldDB" id="A0A7S2WUE7"/>
<keyword evidence="3 6" id="KW-0812">Transmembrane</keyword>
<protein>
    <recommendedName>
        <fullName evidence="9">Peroxisomal membrane protein MPV17</fullName>
    </recommendedName>
</protein>
<proteinExistence type="inferred from homology"/>
<dbReference type="Pfam" id="PF04117">
    <property type="entry name" value="Mpv17_PMP22"/>
    <property type="match status" value="1"/>
</dbReference>
<name>A0A7S2WUE7_9STRA</name>
<sequence length="243" mass="26479">MWRFMLVLVVSLPGFCSGLVPGRRLGGRITLQQRPARLQQGGGSPSMALEAAGLWQDYLGLLETAPLATKSVTAAVIIGSGDATAQWIEATRSEAAVEDSAIDIARVGRWAAFGLLLQAPWNHFFYLALDGALPPTVDPFTTVTATKVFIDQFIQAPIFTSIIFVFFAVVEGKGLGFAKSQLQNELMQVLLKNWAVFLPATAINLAFLPNELRVLFLNGVFFFWVIYLSLTVNAKQPPDTTTT</sequence>
<feature type="transmembrane region" description="Helical" evidence="6">
    <location>
        <begin position="153"/>
        <end position="170"/>
    </location>
</feature>
<feature type="chain" id="PRO_5030550121" description="Peroxisomal membrane protein MPV17" evidence="7">
    <location>
        <begin position="19"/>
        <end position="243"/>
    </location>
</feature>
<dbReference type="PANTHER" id="PTHR11266:SF80">
    <property type="entry name" value="PEROXISOMAL MEMBRANE PROTEIN 2"/>
    <property type="match status" value="1"/>
</dbReference>
<feature type="signal peptide" evidence="7">
    <location>
        <begin position="1"/>
        <end position="18"/>
    </location>
</feature>
<evidence type="ECO:0000256" key="1">
    <source>
        <dbReference type="ARBA" id="ARBA00004141"/>
    </source>
</evidence>
<evidence type="ECO:0000256" key="6">
    <source>
        <dbReference type="RuleBase" id="RU363053"/>
    </source>
</evidence>
<dbReference type="InterPro" id="IPR007248">
    <property type="entry name" value="Mpv17_PMP22"/>
</dbReference>
<evidence type="ECO:0008006" key="9">
    <source>
        <dbReference type="Google" id="ProtNLM"/>
    </source>
</evidence>
<reference evidence="8" key="1">
    <citation type="submission" date="2021-01" db="EMBL/GenBank/DDBJ databases">
        <authorList>
            <person name="Corre E."/>
            <person name="Pelletier E."/>
            <person name="Niang G."/>
            <person name="Scheremetjew M."/>
            <person name="Finn R."/>
            <person name="Kale V."/>
            <person name="Holt S."/>
            <person name="Cochrane G."/>
            <person name="Meng A."/>
            <person name="Brown T."/>
            <person name="Cohen L."/>
        </authorList>
    </citation>
    <scope>NUCLEOTIDE SEQUENCE</scope>
    <source>
        <strain evidence="8">CCMP1243</strain>
    </source>
</reference>
<organism evidence="8">
    <name type="scientific">Rhizochromulina marina</name>
    <dbReference type="NCBI Taxonomy" id="1034831"/>
    <lineage>
        <taxon>Eukaryota</taxon>
        <taxon>Sar</taxon>
        <taxon>Stramenopiles</taxon>
        <taxon>Ochrophyta</taxon>
        <taxon>Dictyochophyceae</taxon>
        <taxon>Rhizochromulinales</taxon>
        <taxon>Rhizochromulina</taxon>
    </lineage>
</organism>